<evidence type="ECO:0000313" key="8">
    <source>
        <dbReference type="EMBL" id="GGD67481.1"/>
    </source>
</evidence>
<evidence type="ECO:0000256" key="5">
    <source>
        <dbReference type="ARBA" id="ARBA00022989"/>
    </source>
</evidence>
<proteinExistence type="inferred from homology"/>
<comment type="similarity">
    <text evidence="2">Belongs to the Smp family.</text>
</comment>
<sequence>MKVSISFDQAEQVSPSTYSIYKRLANLGLAVAALIIAVNIWFFSAGQDTEDLQAQVNQLGRSLTAQGAGLAGLTMSSQQTDAVSGQQILIQLAQDPHVRAASIHDARGRELNQAGERIAVTKLFASQENADSLVYVQEILHQGSLQGYIKLILDRSRVLEHQSGLTQYYAQQSQVLMLLAFAIGVLLTRGFYKLRYPLLRQPE</sequence>
<name>A0ABQ1RHR2_9ALTE</name>
<dbReference type="InterPro" id="IPR019305">
    <property type="entry name" value="Uncharacterised_Smp"/>
</dbReference>
<keyword evidence="3" id="KW-1003">Cell membrane</keyword>
<evidence type="ECO:0000256" key="6">
    <source>
        <dbReference type="ARBA" id="ARBA00023136"/>
    </source>
</evidence>
<feature type="transmembrane region" description="Helical" evidence="7">
    <location>
        <begin position="175"/>
        <end position="192"/>
    </location>
</feature>
<evidence type="ECO:0000256" key="4">
    <source>
        <dbReference type="ARBA" id="ARBA00022692"/>
    </source>
</evidence>
<evidence type="ECO:0000256" key="7">
    <source>
        <dbReference type="SAM" id="Phobius"/>
    </source>
</evidence>
<feature type="transmembrane region" description="Helical" evidence="7">
    <location>
        <begin position="24"/>
        <end position="43"/>
    </location>
</feature>
<comment type="subcellular location">
    <subcellularLocation>
        <location evidence="1">Cell membrane</location>
    </subcellularLocation>
</comment>
<keyword evidence="6 7" id="KW-0472">Membrane</keyword>
<evidence type="ECO:0000256" key="1">
    <source>
        <dbReference type="ARBA" id="ARBA00004236"/>
    </source>
</evidence>
<dbReference type="Pfam" id="PF10144">
    <property type="entry name" value="SMP_2"/>
    <property type="match status" value="1"/>
</dbReference>
<keyword evidence="9" id="KW-1185">Reference proteome</keyword>
<reference evidence="9" key="1">
    <citation type="journal article" date="2019" name="Int. J. Syst. Evol. Microbiol.">
        <title>The Global Catalogue of Microorganisms (GCM) 10K type strain sequencing project: providing services to taxonomists for standard genome sequencing and annotation.</title>
        <authorList>
            <consortium name="The Broad Institute Genomics Platform"/>
            <consortium name="The Broad Institute Genome Sequencing Center for Infectious Disease"/>
            <person name="Wu L."/>
            <person name="Ma J."/>
        </authorList>
    </citation>
    <scope>NUCLEOTIDE SEQUENCE [LARGE SCALE GENOMIC DNA]</scope>
    <source>
        <strain evidence="9">CGMCC 1.12923</strain>
    </source>
</reference>
<dbReference type="Proteomes" id="UP000614272">
    <property type="component" value="Unassembled WGS sequence"/>
</dbReference>
<accession>A0ABQ1RHR2</accession>
<dbReference type="RefSeq" id="WP_099034988.1">
    <property type="nucleotide sequence ID" value="NZ_BMGJ01000008.1"/>
</dbReference>
<organism evidence="8 9">
    <name type="scientific">Lacimicrobium alkaliphilum</name>
    <dbReference type="NCBI Taxonomy" id="1526571"/>
    <lineage>
        <taxon>Bacteria</taxon>
        <taxon>Pseudomonadati</taxon>
        <taxon>Pseudomonadota</taxon>
        <taxon>Gammaproteobacteria</taxon>
        <taxon>Alteromonadales</taxon>
        <taxon>Alteromonadaceae</taxon>
        <taxon>Lacimicrobium</taxon>
    </lineage>
</organism>
<evidence type="ECO:0000313" key="9">
    <source>
        <dbReference type="Proteomes" id="UP000614272"/>
    </source>
</evidence>
<keyword evidence="5 7" id="KW-1133">Transmembrane helix</keyword>
<keyword evidence="4 7" id="KW-0812">Transmembrane</keyword>
<gene>
    <name evidence="8" type="ORF">GCM10011357_23320</name>
</gene>
<evidence type="ECO:0000256" key="3">
    <source>
        <dbReference type="ARBA" id="ARBA00022475"/>
    </source>
</evidence>
<comment type="caution">
    <text evidence="8">The sequence shown here is derived from an EMBL/GenBank/DDBJ whole genome shotgun (WGS) entry which is preliminary data.</text>
</comment>
<dbReference type="EMBL" id="BMGJ01000008">
    <property type="protein sequence ID" value="GGD67481.1"/>
    <property type="molecule type" value="Genomic_DNA"/>
</dbReference>
<evidence type="ECO:0000256" key="2">
    <source>
        <dbReference type="ARBA" id="ARBA00005362"/>
    </source>
</evidence>
<protein>
    <submittedName>
        <fullName evidence="8">Uncharacterized protein</fullName>
    </submittedName>
</protein>